<feature type="non-terminal residue" evidence="1">
    <location>
        <position position="1"/>
    </location>
</feature>
<dbReference type="EMBL" id="BARW01034485">
    <property type="protein sequence ID" value="GAJ06944.1"/>
    <property type="molecule type" value="Genomic_DNA"/>
</dbReference>
<evidence type="ECO:0000313" key="1">
    <source>
        <dbReference type="EMBL" id="GAJ06944.1"/>
    </source>
</evidence>
<comment type="caution">
    <text evidence="1">The sequence shown here is derived from an EMBL/GenBank/DDBJ whole genome shotgun (WGS) entry which is preliminary data.</text>
</comment>
<dbReference type="AlphaFoldDB" id="X1TNV5"/>
<sequence length="54" mass="6418">DMSKWIGVRPRELDKSLDFFRKKGYITYEKIRGKYYFILFGEPVEELTLGDDPG</sequence>
<accession>X1TNV5</accession>
<protein>
    <submittedName>
        <fullName evidence="1">Uncharacterized protein</fullName>
    </submittedName>
</protein>
<name>X1TNV5_9ZZZZ</name>
<reference evidence="1" key="1">
    <citation type="journal article" date="2014" name="Front. Microbiol.">
        <title>High frequency of phylogenetically diverse reductive dehalogenase-homologous genes in deep subseafloor sedimentary metagenomes.</title>
        <authorList>
            <person name="Kawai M."/>
            <person name="Futagami T."/>
            <person name="Toyoda A."/>
            <person name="Takaki Y."/>
            <person name="Nishi S."/>
            <person name="Hori S."/>
            <person name="Arai W."/>
            <person name="Tsubouchi T."/>
            <person name="Morono Y."/>
            <person name="Uchiyama I."/>
            <person name="Ito T."/>
            <person name="Fujiyama A."/>
            <person name="Inagaki F."/>
            <person name="Takami H."/>
        </authorList>
    </citation>
    <scope>NUCLEOTIDE SEQUENCE</scope>
    <source>
        <strain evidence="1">Expedition CK06-06</strain>
    </source>
</reference>
<proteinExistence type="predicted"/>
<organism evidence="1">
    <name type="scientific">marine sediment metagenome</name>
    <dbReference type="NCBI Taxonomy" id="412755"/>
    <lineage>
        <taxon>unclassified sequences</taxon>
        <taxon>metagenomes</taxon>
        <taxon>ecological metagenomes</taxon>
    </lineage>
</organism>
<gene>
    <name evidence="1" type="ORF">S12H4_54042</name>
</gene>